<dbReference type="Gene3D" id="3.90.228.10">
    <property type="match status" value="1"/>
</dbReference>
<feature type="region of interest" description="Disordered" evidence="9">
    <location>
        <begin position="599"/>
        <end position="626"/>
    </location>
</feature>
<dbReference type="InterPro" id="IPR036616">
    <property type="entry name" value="Poly(ADP-ribose)pol_reg_dom_sf"/>
</dbReference>
<evidence type="ECO:0000256" key="8">
    <source>
        <dbReference type="RuleBase" id="RU362114"/>
    </source>
</evidence>
<evidence type="ECO:0000256" key="5">
    <source>
        <dbReference type="ARBA" id="ARBA00023027"/>
    </source>
</evidence>
<feature type="domain" description="VWFA" evidence="11">
    <location>
        <begin position="909"/>
        <end position="1085"/>
    </location>
</feature>
<dbReference type="PANTHER" id="PTHR46530:SF1">
    <property type="entry name" value="PROTEIN MONO-ADP-RIBOSYLTRANSFERASE PARP4"/>
    <property type="match status" value="1"/>
</dbReference>
<evidence type="ECO:0000256" key="2">
    <source>
        <dbReference type="ARBA" id="ARBA00022676"/>
    </source>
</evidence>
<dbReference type="PROSITE" id="PS50172">
    <property type="entry name" value="BRCT"/>
    <property type="match status" value="1"/>
</dbReference>
<feature type="domain" description="VIT" evidence="14">
    <location>
        <begin position="645"/>
        <end position="773"/>
    </location>
</feature>
<dbReference type="SMART" id="SM00292">
    <property type="entry name" value="BRCT"/>
    <property type="match status" value="1"/>
</dbReference>
<feature type="compositionally biased region" description="Polar residues" evidence="9">
    <location>
        <begin position="1779"/>
        <end position="1788"/>
    </location>
</feature>
<dbReference type="PANTHER" id="PTHR46530">
    <property type="entry name" value="PROTEIN MONO-ADP-RIBOSYLTRANSFERASE PARP4"/>
    <property type="match status" value="1"/>
</dbReference>
<dbReference type="InterPro" id="IPR013694">
    <property type="entry name" value="VIT"/>
</dbReference>
<feature type="compositionally biased region" description="Acidic residues" evidence="9">
    <location>
        <begin position="606"/>
        <end position="615"/>
    </location>
</feature>
<keyword evidence="5 8" id="KW-0520">NAD</keyword>
<dbReference type="Gene3D" id="3.40.50.10190">
    <property type="entry name" value="BRCT domain"/>
    <property type="match status" value="1"/>
</dbReference>
<evidence type="ECO:0000256" key="9">
    <source>
        <dbReference type="SAM" id="MobiDB-lite"/>
    </source>
</evidence>
<dbReference type="Pfam" id="PF16589">
    <property type="entry name" value="BRCT_2"/>
    <property type="match status" value="1"/>
</dbReference>
<sequence length="2111" mass="236475">MRIFEHCHFVLELDFSVSFKEKTLLKKKITDNGGIISFLITAQTKFMLMNNPDKAQDSYKAKTALKKGIPVVGIGYLDACIEEGKLLDTDKYLLTGSTASLSFGSGKIVASGIDKQLTVKRSSKPKQVSVNVNQLPVYVWSIDQNKGKEPKFIETAYDIGKYALLKKTDYKSKLVSFACVELQVSTDNTDEITHNFRVFTHTGQLSGDQDKTLKEVRYLELVGEAEYVYGHFVKQFTASGYSHKQFISLKIGSNKLKQHLIDSCVQASVGLKAEWGSSEIGGRDIKDFVDGIWREALTPLGHGGDGLLSVPVKSVGLDQVTRAEAILRLIRDQLQGTKTSEVSKEELSNEFYTLIPFKHKAKDPITDLKQVSLKQDFCQLIRDVVSIGESTKWDDKLNYWAKYATLGCSIEKLPSKSDEFNLINEMVLSEASDPKAITIRNIYRIDRPSEQINIGEESNTKLLFHSSSYQNMLGILSRGLLMPKVIVSQHGGERSDYGKLGSGIYFASNTSHSVKFSSAGQSTNTRMMLIHEVNIGKCKDYLEEDRELDKAPDGYDSVRGVGRREEPGSKFSENEYVVYSTKQQVLRFAVEFQLPSDGPIIKNTDTESESENEENYESKELESESGHVEIGDVQGVSNPMDKIVPGLQVVGGDTGGAGVPLKSVHIRVKLMDLSSEVIVMQEYENEGLKAIEAKYVFPLDENACVCGFEAFINGKHIVGEVKEKEKAHREYREAIKEGHGAYLMDEEVPDVFTVSVGNLPPGANVLIKITYVAELMMEGDSVLFNLPGSVAPWHTGTALDPLTQSEVGTVKIRDQHAGKTSLQLKVEMPFDIQGINCTSHRMKIKKTQTRAVLEMIKGENIGKDGFHLQIVLSHAHVPRMWVEEAEDGTEACMLTFYPEFEVEESPYAEILFLLDCSHSMQEDTAFSTAKKVLLLALYHLPNNSRFNIIKFGSGWEELFPYSQNQSKDTVKQASNWVQLARPNMGSTNLWKLFHAVELLYRDSSSGSLIPNRSVFIISDGHVTQEHTVLNKIQNISRHSRVFTLGVGSALNKHLMNRMSRTGLGCSESFDTTAKSKWEGKVHRQINRAFQPALGGIEVEWKQFDDGVVKLEPPEWAPLQLGPVFHGNRLVVYGFASSCRQAILRATLGGKQLETSVYCSDLSVTKGITLGRLTAKAVIRDSLEGHLEGDPIQDELKRRERKPKVIEMSKKYCIVTQYTSFVAVEKREKGEVFSKETGPSIEELVIDEDVDILDYMGWEQGAEEEIATSGEAILREAYEEAMSSKTTASLERALEIAKEQVSQDLPITTTARKDIMKKLYELLETTKEHDYDEQMKLRGERDSLASDDSDYVLLESSSSSSSEVDGRDIPSWYSNQGLPTDVNEAIKLFDERISKLDCMSEDTYKSETMKLQLLRDFISVKTSEMENEKLDVNEKEEEIHHGRDELVAGGSSMLLGTEEKRRREEEEAKPLNRRDSREKSQEEGKKKKFRKKQMENLSVEVPTGVDDKVLDLLIRDEELTTLVDASECLASVPKVFQKKSMPLLRKMEVGSYTAMSHQASPFLCMDVAPSNQSEHFEDQSFEKLIESEQAQSSEVLFEPMSGMSRRSTKFPRESGASNQSQPFQARSGSMSFMAELTEPTIGGMELSSGMTYNLKPTQSSGMELETFSAPSSDIQGLIQSSPQSQQPQLDLHPQFSKTRVRGRGRGAYGTYGKANKGESQDIPHYEQSLFSNYQSKSAAAPASELRKIHFGSRLRSADRSAPGAPQISLFGASPPEISPPSETQYNSSRAPIPETDKTADFRRNTATAARFNLQKALDPFACTFSGAQPKPMPQLLSRRSISSQPQFPVLTQAIPPPSQVKLPHRYRPPLDEQQQQLLAPQNQQSYMDLQQGYIENIYERKMGKTVPSEYYSSKFFEGGYEEADEGTVDITNMPINLNVESRQIATCGGFSEDLFEDSEPKSSETEQIVLVPDMNEFCEEVFSLQSEEGSWEISNLSIIHSFLLMSPEQIETEIEESGVKSLGVSVYKKLLQFIPTLLLLMFLHTVYPKSFEMSPSFISWTIIPPRWKPAGDKPLSFLRTFNKQNPSLSSRLDLATSWMQYAEKRIDANIKQ</sequence>
<dbReference type="GO" id="GO:0016779">
    <property type="term" value="F:nucleotidyltransferase activity"/>
    <property type="evidence" value="ECO:0007669"/>
    <property type="project" value="UniProtKB-KW"/>
</dbReference>
<keyword evidence="3 8" id="KW-0808">Transferase</keyword>
<comment type="subcellular location">
    <subcellularLocation>
        <location evidence="1">Nucleus</location>
    </subcellularLocation>
</comment>
<keyword evidence="2 8" id="KW-0328">Glycosyltransferase</keyword>
<feature type="region of interest" description="Disordered" evidence="9">
    <location>
        <begin position="1668"/>
        <end position="1721"/>
    </location>
</feature>
<evidence type="ECO:0000256" key="4">
    <source>
        <dbReference type="ARBA" id="ARBA00022695"/>
    </source>
</evidence>
<feature type="compositionally biased region" description="Polar residues" evidence="9">
    <location>
        <begin position="1614"/>
        <end position="1625"/>
    </location>
</feature>
<dbReference type="EC" id="2.4.2.-" evidence="8"/>
<dbReference type="PROSITE" id="PS51060">
    <property type="entry name" value="PARP_ALPHA_HD"/>
    <property type="match status" value="1"/>
</dbReference>
<feature type="compositionally biased region" description="Low complexity" evidence="9">
    <location>
        <begin position="1674"/>
        <end position="1693"/>
    </location>
</feature>
<evidence type="ECO:0000259" key="10">
    <source>
        <dbReference type="PROSITE" id="PS50172"/>
    </source>
</evidence>
<evidence type="ECO:0000256" key="3">
    <source>
        <dbReference type="ARBA" id="ARBA00022679"/>
    </source>
</evidence>
<feature type="region of interest" description="Disordered" evidence="9">
    <location>
        <begin position="1424"/>
        <end position="1491"/>
    </location>
</feature>
<dbReference type="Proteomes" id="UP001165289">
    <property type="component" value="Unassembled WGS sequence"/>
</dbReference>
<comment type="similarity">
    <text evidence="7">Belongs to the ARTD/PARP family.</text>
</comment>
<dbReference type="InterPro" id="IPR058904">
    <property type="entry name" value="PARP4_MVP-ID"/>
</dbReference>
<dbReference type="GO" id="GO:0003950">
    <property type="term" value="F:NAD+ poly-ADP-ribosyltransferase activity"/>
    <property type="evidence" value="ECO:0007669"/>
    <property type="project" value="UniProtKB-UniRule"/>
</dbReference>
<evidence type="ECO:0000256" key="1">
    <source>
        <dbReference type="ARBA" id="ARBA00004123"/>
    </source>
</evidence>
<dbReference type="InterPro" id="IPR002035">
    <property type="entry name" value="VWF_A"/>
</dbReference>
<evidence type="ECO:0000259" key="12">
    <source>
        <dbReference type="PROSITE" id="PS51059"/>
    </source>
</evidence>
<dbReference type="PROSITE" id="PS51468">
    <property type="entry name" value="VIT"/>
    <property type="match status" value="1"/>
</dbReference>
<feature type="domain" description="PARP alpha-helical" evidence="13">
    <location>
        <begin position="273"/>
        <end position="395"/>
    </location>
</feature>
<dbReference type="GO" id="GO:0005634">
    <property type="term" value="C:nucleus"/>
    <property type="evidence" value="ECO:0007669"/>
    <property type="project" value="UniProtKB-SubCell"/>
</dbReference>
<evidence type="ECO:0000259" key="14">
    <source>
        <dbReference type="PROSITE" id="PS51468"/>
    </source>
</evidence>
<dbReference type="SUPFAM" id="SSF56399">
    <property type="entry name" value="ADP-ribosylation"/>
    <property type="match status" value="1"/>
</dbReference>
<dbReference type="SMART" id="SM00327">
    <property type="entry name" value="VWA"/>
    <property type="match status" value="1"/>
</dbReference>
<evidence type="ECO:0000259" key="13">
    <source>
        <dbReference type="PROSITE" id="PS51060"/>
    </source>
</evidence>
<dbReference type="InterPro" id="IPR036465">
    <property type="entry name" value="vWFA_dom_sf"/>
</dbReference>
<dbReference type="Gene3D" id="1.20.142.10">
    <property type="entry name" value="Poly(ADP-ribose) polymerase, regulatory domain"/>
    <property type="match status" value="1"/>
</dbReference>
<dbReference type="InterPro" id="IPR004102">
    <property type="entry name" value="Poly(ADP-ribose)pol_reg_dom"/>
</dbReference>
<dbReference type="SUPFAM" id="SSF47587">
    <property type="entry name" value="Domain of poly(ADP-ribose) polymerase"/>
    <property type="match status" value="1"/>
</dbReference>
<feature type="region of interest" description="Disordered" evidence="9">
    <location>
        <begin position="1599"/>
        <end position="1625"/>
    </location>
</feature>
<feature type="compositionally biased region" description="Basic and acidic residues" evidence="9">
    <location>
        <begin position="1456"/>
        <end position="1484"/>
    </location>
</feature>
<dbReference type="Pfam" id="PF26156">
    <property type="entry name" value="PARP4_MVP-ID"/>
    <property type="match status" value="1"/>
</dbReference>
<feature type="domain" description="PARP catalytic" evidence="12">
    <location>
        <begin position="397"/>
        <end position="601"/>
    </location>
</feature>
<dbReference type="EMBL" id="JAKMXF010000066">
    <property type="protein sequence ID" value="KAI6659080.1"/>
    <property type="molecule type" value="Genomic_DNA"/>
</dbReference>
<evidence type="ECO:0000259" key="11">
    <source>
        <dbReference type="PROSITE" id="PS50234"/>
    </source>
</evidence>
<feature type="compositionally biased region" description="Basic and acidic residues" evidence="9">
    <location>
        <begin position="1424"/>
        <end position="1445"/>
    </location>
</feature>
<dbReference type="InterPro" id="IPR036420">
    <property type="entry name" value="BRCT_dom_sf"/>
</dbReference>
<keyword evidence="16" id="KW-1185">Reference proteome</keyword>
<evidence type="ECO:0000313" key="15">
    <source>
        <dbReference type="EMBL" id="KAI6659080.1"/>
    </source>
</evidence>
<keyword evidence="4" id="KW-0548">Nucleotidyltransferase</keyword>
<name>A0AAV7KED5_9METZ</name>
<evidence type="ECO:0000256" key="6">
    <source>
        <dbReference type="ARBA" id="ARBA00023242"/>
    </source>
</evidence>
<organism evidence="15 16">
    <name type="scientific">Oopsacas minuta</name>
    <dbReference type="NCBI Taxonomy" id="111878"/>
    <lineage>
        <taxon>Eukaryota</taxon>
        <taxon>Metazoa</taxon>
        <taxon>Porifera</taxon>
        <taxon>Hexactinellida</taxon>
        <taxon>Hexasterophora</taxon>
        <taxon>Lyssacinosida</taxon>
        <taxon>Leucopsacidae</taxon>
        <taxon>Oopsacas</taxon>
    </lineage>
</organism>
<proteinExistence type="inferred from homology"/>
<evidence type="ECO:0000313" key="16">
    <source>
        <dbReference type="Proteomes" id="UP001165289"/>
    </source>
</evidence>
<evidence type="ECO:0000256" key="7">
    <source>
        <dbReference type="ARBA" id="ARBA00024347"/>
    </source>
</evidence>
<dbReference type="GO" id="GO:0005737">
    <property type="term" value="C:cytoplasm"/>
    <property type="evidence" value="ECO:0007669"/>
    <property type="project" value="TreeGrafter"/>
</dbReference>
<dbReference type="Pfam" id="PF13768">
    <property type="entry name" value="VWA_3"/>
    <property type="match status" value="1"/>
</dbReference>
<feature type="region of interest" description="Disordered" evidence="9">
    <location>
        <begin position="1753"/>
        <end position="1799"/>
    </location>
</feature>
<dbReference type="PROSITE" id="PS50234">
    <property type="entry name" value="VWFA"/>
    <property type="match status" value="1"/>
</dbReference>
<dbReference type="Pfam" id="PF08487">
    <property type="entry name" value="VIT"/>
    <property type="match status" value="1"/>
</dbReference>
<dbReference type="Pfam" id="PF00644">
    <property type="entry name" value="PARP"/>
    <property type="match status" value="1"/>
</dbReference>
<dbReference type="InterPro" id="IPR031273">
    <property type="entry name" value="PARP4"/>
</dbReference>
<dbReference type="SMART" id="SM00609">
    <property type="entry name" value="VIT"/>
    <property type="match status" value="1"/>
</dbReference>
<feature type="compositionally biased region" description="Basic and acidic residues" evidence="9">
    <location>
        <begin position="616"/>
        <end position="626"/>
    </location>
</feature>
<feature type="domain" description="BRCT" evidence="10">
    <location>
        <begin position="1"/>
        <end position="94"/>
    </location>
</feature>
<dbReference type="SUPFAM" id="SSF53300">
    <property type="entry name" value="vWA-like"/>
    <property type="match status" value="1"/>
</dbReference>
<comment type="caution">
    <text evidence="15">The sequence shown here is derived from an EMBL/GenBank/DDBJ whole genome shotgun (WGS) entry which is preliminary data.</text>
</comment>
<dbReference type="InterPro" id="IPR001357">
    <property type="entry name" value="BRCT_dom"/>
</dbReference>
<reference evidence="15 16" key="1">
    <citation type="journal article" date="2023" name="BMC Biol.">
        <title>The compact genome of the sponge Oopsacas minuta (Hexactinellida) is lacking key metazoan core genes.</title>
        <authorList>
            <person name="Santini S."/>
            <person name="Schenkelaars Q."/>
            <person name="Jourda C."/>
            <person name="Duchesne M."/>
            <person name="Belahbib H."/>
            <person name="Rocher C."/>
            <person name="Selva M."/>
            <person name="Riesgo A."/>
            <person name="Vervoort M."/>
            <person name="Leys S.P."/>
            <person name="Kodjabachian L."/>
            <person name="Le Bivic A."/>
            <person name="Borchiellini C."/>
            <person name="Claverie J.M."/>
            <person name="Renard E."/>
        </authorList>
    </citation>
    <scope>NUCLEOTIDE SEQUENCE [LARGE SCALE GENOMIC DNA]</scope>
    <source>
        <strain evidence="15">SPO-2</strain>
    </source>
</reference>
<accession>A0AAV7KED5</accession>
<gene>
    <name evidence="15" type="ORF">LOD99_14756</name>
</gene>
<dbReference type="InterPro" id="IPR012317">
    <property type="entry name" value="Poly(ADP-ribose)pol_cat_dom"/>
</dbReference>
<keyword evidence="6" id="KW-0539">Nucleus</keyword>
<protein>
    <recommendedName>
        <fullName evidence="8">Poly [ADP-ribose] polymerase</fullName>
        <shortName evidence="8">PARP</shortName>
        <ecNumber evidence="8">2.4.2.-</ecNumber>
    </recommendedName>
</protein>
<feature type="region of interest" description="Disordered" evidence="9">
    <location>
        <begin position="1353"/>
        <end position="1373"/>
    </location>
</feature>
<dbReference type="Gene3D" id="3.40.50.410">
    <property type="entry name" value="von Willebrand factor, type A domain"/>
    <property type="match status" value="1"/>
</dbReference>
<dbReference type="PROSITE" id="PS51059">
    <property type="entry name" value="PARP_CATALYTIC"/>
    <property type="match status" value="1"/>
</dbReference>
<dbReference type="SUPFAM" id="SSF52113">
    <property type="entry name" value="BRCT domain"/>
    <property type="match status" value="1"/>
</dbReference>
<feature type="compositionally biased region" description="Low complexity" evidence="9">
    <location>
        <begin position="1353"/>
        <end position="1362"/>
    </location>
</feature>